<accession>A0ABS8WIW0</accession>
<name>A0ABS8WIW0_DATST</name>
<proteinExistence type="predicted"/>
<protein>
    <submittedName>
        <fullName evidence="2">Uncharacterized protein</fullName>
    </submittedName>
</protein>
<reference evidence="2 3" key="1">
    <citation type="journal article" date="2021" name="BMC Genomics">
        <title>Datura genome reveals duplications of psychoactive alkaloid biosynthetic genes and high mutation rate following tissue culture.</title>
        <authorList>
            <person name="Rajewski A."/>
            <person name="Carter-House D."/>
            <person name="Stajich J."/>
            <person name="Litt A."/>
        </authorList>
    </citation>
    <scope>NUCLEOTIDE SEQUENCE [LARGE SCALE GENOMIC DNA]</scope>
    <source>
        <strain evidence="2">AR-01</strain>
    </source>
</reference>
<organism evidence="2 3">
    <name type="scientific">Datura stramonium</name>
    <name type="common">Jimsonweed</name>
    <name type="synonym">Common thornapple</name>
    <dbReference type="NCBI Taxonomy" id="4076"/>
    <lineage>
        <taxon>Eukaryota</taxon>
        <taxon>Viridiplantae</taxon>
        <taxon>Streptophyta</taxon>
        <taxon>Embryophyta</taxon>
        <taxon>Tracheophyta</taxon>
        <taxon>Spermatophyta</taxon>
        <taxon>Magnoliopsida</taxon>
        <taxon>eudicotyledons</taxon>
        <taxon>Gunneridae</taxon>
        <taxon>Pentapetalae</taxon>
        <taxon>asterids</taxon>
        <taxon>lamiids</taxon>
        <taxon>Solanales</taxon>
        <taxon>Solanaceae</taxon>
        <taxon>Solanoideae</taxon>
        <taxon>Datureae</taxon>
        <taxon>Datura</taxon>
    </lineage>
</organism>
<dbReference type="EMBL" id="JACEIK010006854">
    <property type="protein sequence ID" value="MCE3049375.1"/>
    <property type="molecule type" value="Genomic_DNA"/>
</dbReference>
<evidence type="ECO:0000256" key="1">
    <source>
        <dbReference type="SAM" id="MobiDB-lite"/>
    </source>
</evidence>
<feature type="region of interest" description="Disordered" evidence="1">
    <location>
        <begin position="30"/>
        <end position="55"/>
    </location>
</feature>
<feature type="non-terminal residue" evidence="2">
    <location>
        <position position="1"/>
    </location>
</feature>
<comment type="caution">
    <text evidence="2">The sequence shown here is derived from an EMBL/GenBank/DDBJ whole genome shotgun (WGS) entry which is preliminary data.</text>
</comment>
<evidence type="ECO:0000313" key="2">
    <source>
        <dbReference type="EMBL" id="MCE3049375.1"/>
    </source>
</evidence>
<evidence type="ECO:0000313" key="3">
    <source>
        <dbReference type="Proteomes" id="UP000823775"/>
    </source>
</evidence>
<feature type="compositionally biased region" description="Basic and acidic residues" evidence="1">
    <location>
        <begin position="32"/>
        <end position="55"/>
    </location>
</feature>
<sequence length="55" mass="6312">AALVVGENFIWLGSCPTLLWRRISPKKKLKLKDKDNKDDLKVEDGDRKGKEESSR</sequence>
<gene>
    <name evidence="2" type="ORF">HAX54_044724</name>
</gene>
<keyword evidence="3" id="KW-1185">Reference proteome</keyword>
<dbReference type="Proteomes" id="UP000823775">
    <property type="component" value="Unassembled WGS sequence"/>
</dbReference>